<evidence type="ECO:0008006" key="4">
    <source>
        <dbReference type="Google" id="ProtNLM"/>
    </source>
</evidence>
<protein>
    <recommendedName>
        <fullName evidence="4">Beta-carotene 15,15'-monooxygenase</fullName>
    </recommendedName>
</protein>
<keyword evidence="3" id="KW-1185">Reference proteome</keyword>
<keyword evidence="1" id="KW-0472">Membrane</keyword>
<organism evidence="2 3">
    <name type="scientific">Flavobacterium ponti</name>
    <dbReference type="NCBI Taxonomy" id="665133"/>
    <lineage>
        <taxon>Bacteria</taxon>
        <taxon>Pseudomonadati</taxon>
        <taxon>Bacteroidota</taxon>
        <taxon>Flavobacteriia</taxon>
        <taxon>Flavobacteriales</taxon>
        <taxon>Flavobacteriaceae</taxon>
        <taxon>Flavobacterium</taxon>
    </lineage>
</organism>
<feature type="transmembrane region" description="Helical" evidence="1">
    <location>
        <begin position="140"/>
        <end position="157"/>
    </location>
</feature>
<name>A0ABV9P9T1_9FLAO</name>
<accession>A0ABV9P9T1</accession>
<keyword evidence="1" id="KW-1133">Transmembrane helix</keyword>
<feature type="transmembrane region" description="Helical" evidence="1">
    <location>
        <begin position="23"/>
        <end position="45"/>
    </location>
</feature>
<dbReference type="EMBL" id="JBHSGW010000027">
    <property type="protein sequence ID" value="MFC4740729.1"/>
    <property type="molecule type" value="Genomic_DNA"/>
</dbReference>
<feature type="transmembrane region" description="Helical" evidence="1">
    <location>
        <begin position="72"/>
        <end position="94"/>
    </location>
</feature>
<dbReference type="RefSeq" id="WP_379742686.1">
    <property type="nucleotide sequence ID" value="NZ_JBHSGW010000027.1"/>
</dbReference>
<evidence type="ECO:0000313" key="2">
    <source>
        <dbReference type="EMBL" id="MFC4740729.1"/>
    </source>
</evidence>
<gene>
    <name evidence="2" type="ORF">ACFO3U_12065</name>
</gene>
<proteinExistence type="predicted"/>
<feature type="transmembrane region" description="Helical" evidence="1">
    <location>
        <begin position="164"/>
        <end position="181"/>
    </location>
</feature>
<feature type="transmembrane region" description="Helical" evidence="1">
    <location>
        <begin position="114"/>
        <end position="134"/>
    </location>
</feature>
<evidence type="ECO:0000256" key="1">
    <source>
        <dbReference type="SAM" id="Phobius"/>
    </source>
</evidence>
<feature type="transmembrane region" description="Helical" evidence="1">
    <location>
        <begin position="187"/>
        <end position="205"/>
    </location>
</feature>
<evidence type="ECO:0000313" key="3">
    <source>
        <dbReference type="Proteomes" id="UP001595885"/>
    </source>
</evidence>
<keyword evidence="1" id="KW-0812">Transmembrane</keyword>
<comment type="caution">
    <text evidence="2">The sequence shown here is derived from an EMBL/GenBank/DDBJ whole genome shotgun (WGS) entry which is preliminary data.</text>
</comment>
<dbReference type="Proteomes" id="UP001595885">
    <property type="component" value="Unassembled WGS sequence"/>
</dbReference>
<reference evidence="3" key="1">
    <citation type="journal article" date="2019" name="Int. J. Syst. Evol. Microbiol.">
        <title>The Global Catalogue of Microorganisms (GCM) 10K type strain sequencing project: providing services to taxonomists for standard genome sequencing and annotation.</title>
        <authorList>
            <consortium name="The Broad Institute Genomics Platform"/>
            <consortium name="The Broad Institute Genome Sequencing Center for Infectious Disease"/>
            <person name="Wu L."/>
            <person name="Ma J."/>
        </authorList>
    </citation>
    <scope>NUCLEOTIDE SEQUENCE [LARGE SCALE GENOMIC DNA]</scope>
    <source>
        <strain evidence="3">CCUG 50349</strain>
    </source>
</reference>
<sequence>MENKKYLQDIAEIKNMMNKSSRFLSLSGLSGILAGFYALIGAFLANNIIKYTYDSRYVIVRGQMNSESTENAIKQLFIIAAVVVILSIITGIVLSSTKAKKLGENLWDVSSKRLVVQFSIPLISGGLFALALLYQGYYGLIAPVTLIFYGLACVNASKYTLGDVKYLGLTMIVLGLISTFFVGYGLFFWAIGFGLCHIGYGYVMYRKYDRK</sequence>